<evidence type="ECO:0000313" key="3">
    <source>
        <dbReference type="EMBL" id="GAP15967.1"/>
    </source>
</evidence>
<evidence type="ECO:0000313" key="4">
    <source>
        <dbReference type="Proteomes" id="UP000055060"/>
    </source>
</evidence>
<keyword evidence="1" id="KW-0812">Transmembrane</keyword>
<feature type="transmembrane region" description="Helical" evidence="1">
    <location>
        <begin position="395"/>
        <end position="414"/>
    </location>
</feature>
<dbReference type="InterPro" id="IPR058065">
    <property type="entry name" value="LIC_10190-like"/>
</dbReference>
<reference evidence="3" key="1">
    <citation type="submission" date="2015-07" db="EMBL/GenBank/DDBJ databases">
        <title>Draft Genome Sequences of Anaerolinea thermolimosa IMO-1, Bellilinea caldifistulae GOMI-1, Leptolinea tardivitalis YMTK-2, Levilinea saccharolytica KIBI-1,Longilinea arvoryzae KOME-1, Previously Described as Members of the Anaerolineaceae (Chloroflexi).</title>
        <authorList>
            <person name="Sekiguchi Y."/>
            <person name="Ohashi A."/>
            <person name="Matsuura N."/>
            <person name="Tourlousse M.D."/>
        </authorList>
    </citation>
    <scope>NUCLEOTIDE SEQUENCE [LARGE SCALE GENOMIC DNA]</scope>
    <source>
        <strain evidence="3">KOME-1</strain>
    </source>
</reference>
<feature type="transmembrane region" description="Helical" evidence="1">
    <location>
        <begin position="65"/>
        <end position="83"/>
    </location>
</feature>
<feature type="transmembrane region" description="Helical" evidence="1">
    <location>
        <begin position="38"/>
        <end position="59"/>
    </location>
</feature>
<proteinExistence type="predicted"/>
<dbReference type="OrthoDB" id="344987at2"/>
<feature type="transmembrane region" description="Helical" evidence="1">
    <location>
        <begin position="6"/>
        <end position="26"/>
    </location>
</feature>
<feature type="transmembrane region" description="Helical" evidence="1">
    <location>
        <begin position="473"/>
        <end position="491"/>
    </location>
</feature>
<evidence type="ECO:0000259" key="2">
    <source>
        <dbReference type="Pfam" id="PF26626"/>
    </source>
</evidence>
<dbReference type="NCBIfam" id="NF047510">
    <property type="entry name" value="LIC_10190_fam"/>
    <property type="match status" value="1"/>
</dbReference>
<feature type="transmembrane region" description="Helical" evidence="1">
    <location>
        <begin position="169"/>
        <end position="195"/>
    </location>
</feature>
<feature type="transmembrane region" description="Helical" evidence="1">
    <location>
        <begin position="307"/>
        <end position="332"/>
    </location>
</feature>
<feature type="transmembrane region" description="Helical" evidence="1">
    <location>
        <begin position="420"/>
        <end position="439"/>
    </location>
</feature>
<protein>
    <recommendedName>
        <fullName evidence="2">DUF8201 domain-containing protein</fullName>
    </recommendedName>
</protein>
<feature type="transmembrane region" description="Helical" evidence="1">
    <location>
        <begin position="104"/>
        <end position="123"/>
    </location>
</feature>
<dbReference type="Pfam" id="PF26626">
    <property type="entry name" value="DUF8201"/>
    <property type="match status" value="1"/>
</dbReference>
<feature type="domain" description="DUF8201" evidence="2">
    <location>
        <begin position="1"/>
        <end position="451"/>
    </location>
</feature>
<keyword evidence="4" id="KW-1185">Reference proteome</keyword>
<organism evidence="3">
    <name type="scientific">Longilinea arvoryzae</name>
    <dbReference type="NCBI Taxonomy" id="360412"/>
    <lineage>
        <taxon>Bacteria</taxon>
        <taxon>Bacillati</taxon>
        <taxon>Chloroflexota</taxon>
        <taxon>Anaerolineae</taxon>
        <taxon>Anaerolineales</taxon>
        <taxon>Anaerolineaceae</taxon>
        <taxon>Longilinea</taxon>
    </lineage>
</organism>
<feature type="transmembrane region" description="Helical" evidence="1">
    <location>
        <begin position="265"/>
        <end position="287"/>
    </location>
</feature>
<feature type="transmembrane region" description="Helical" evidence="1">
    <location>
        <begin position="446"/>
        <end position="467"/>
    </location>
</feature>
<name>A0A0K8MZB1_9CHLR</name>
<gene>
    <name evidence="3" type="ORF">LARV_03762</name>
</gene>
<evidence type="ECO:0000256" key="1">
    <source>
        <dbReference type="SAM" id="Phobius"/>
    </source>
</evidence>
<keyword evidence="1" id="KW-0472">Membrane</keyword>
<dbReference type="EMBL" id="DF967973">
    <property type="protein sequence ID" value="GAP15967.1"/>
    <property type="molecule type" value="Genomic_DNA"/>
</dbReference>
<dbReference type="AlphaFoldDB" id="A0A0K8MZB1"/>
<accession>A0A0K8MZB1</accession>
<dbReference type="RefSeq" id="WP_075075365.1">
    <property type="nucleotide sequence ID" value="NZ_DF967973.1"/>
</dbReference>
<keyword evidence="1" id="KW-1133">Transmembrane helix</keyword>
<dbReference type="InterPro" id="IPR058514">
    <property type="entry name" value="DUF8201"/>
</dbReference>
<dbReference type="STRING" id="360412.LARV_03762"/>
<sequence>MLITLFFWSYAALLCLLYGCLFVAWTDRFPPAGAEKTSLALPLVILAGFSLISVLAALLAFVMPLALVANLILAGGGIGLALAMRKHLARQIRAVHPDRSAGGILAGVLFAAIALVTLTKTIGLPANYDTGLYHAQTIRWIETYAVVPGLGNLETRLAFDSLWFLPEALFSFSFAGSGSLHVLNGGLFLLVNAWLIAKTARLLRGDISLSNLAAPVLIFFSRRLFSLELSSPGNDLPAALLTWVVFLVATEKIEAGRSREIDASLALLWLLAAFTTTIKLSSAPVVLVPLHFSLLSSSRPAWKRSMWPLAGAAFVFIPWLARNVILSGYLVYPAAGLDLFNFDWQVPARYVRQTAADIAAWARLPGRPTAEVLAAPLKTWLPVWWNAQTDLTRELLGGTVAGAGLIGLAALGRGLRARRFSQVSMLFIYAWIGLAYWFFSAPDIRFGYGFVTISIALCIGAVLGWLLPRLKRLTRPAVLAILLGLIAYQAVSLYRARDVSQFTGNWIRPAGYPAAQVEVRRLGGFDVNMPAAGNQCWYAPLPCTPNHNPEVHLRGQSLQAGFCNRDDCRKQ</sequence>
<dbReference type="Proteomes" id="UP000055060">
    <property type="component" value="Unassembled WGS sequence"/>
</dbReference>